<keyword evidence="2" id="KW-1003">Cell membrane</keyword>
<feature type="transmembrane region" description="Helical" evidence="6">
    <location>
        <begin position="192"/>
        <end position="209"/>
    </location>
</feature>
<dbReference type="PANTHER" id="PTHR30250">
    <property type="entry name" value="PST FAMILY PREDICTED COLANIC ACID TRANSPORTER"/>
    <property type="match status" value="1"/>
</dbReference>
<protein>
    <submittedName>
        <fullName evidence="7">Lipopolysaccharide biosynthesis protein</fullName>
    </submittedName>
</protein>
<comment type="caution">
    <text evidence="7">The sequence shown here is derived from an EMBL/GenBank/DDBJ whole genome shotgun (WGS) entry which is preliminary data.</text>
</comment>
<keyword evidence="4 6" id="KW-1133">Transmembrane helix</keyword>
<dbReference type="Proteomes" id="UP000723714">
    <property type="component" value="Unassembled WGS sequence"/>
</dbReference>
<evidence type="ECO:0000256" key="5">
    <source>
        <dbReference type="ARBA" id="ARBA00023136"/>
    </source>
</evidence>
<feature type="transmembrane region" description="Helical" evidence="6">
    <location>
        <begin position="370"/>
        <end position="390"/>
    </location>
</feature>
<evidence type="ECO:0000256" key="1">
    <source>
        <dbReference type="ARBA" id="ARBA00004651"/>
    </source>
</evidence>
<feature type="transmembrane region" description="Helical" evidence="6">
    <location>
        <begin position="125"/>
        <end position="145"/>
    </location>
</feature>
<feature type="transmembrane region" description="Helical" evidence="6">
    <location>
        <begin position="151"/>
        <end position="171"/>
    </location>
</feature>
<dbReference type="PANTHER" id="PTHR30250:SF11">
    <property type="entry name" value="O-ANTIGEN TRANSPORTER-RELATED"/>
    <property type="match status" value="1"/>
</dbReference>
<keyword evidence="5 6" id="KW-0472">Membrane</keyword>
<evidence type="ECO:0000313" key="8">
    <source>
        <dbReference type="Proteomes" id="UP000723714"/>
    </source>
</evidence>
<feature type="transmembrane region" description="Helical" evidence="6">
    <location>
        <begin position="267"/>
        <end position="291"/>
    </location>
</feature>
<feature type="transmembrane region" description="Helical" evidence="6">
    <location>
        <begin position="311"/>
        <end position="333"/>
    </location>
</feature>
<evidence type="ECO:0000313" key="7">
    <source>
        <dbReference type="EMBL" id="MBU3874745.1"/>
    </source>
</evidence>
<keyword evidence="8" id="KW-1185">Reference proteome</keyword>
<evidence type="ECO:0000256" key="3">
    <source>
        <dbReference type="ARBA" id="ARBA00022692"/>
    </source>
</evidence>
<organism evidence="7 8">
    <name type="scientific">Faecalicatena faecalis</name>
    <dbReference type="NCBI Taxonomy" id="2726362"/>
    <lineage>
        <taxon>Bacteria</taxon>
        <taxon>Bacillati</taxon>
        <taxon>Bacillota</taxon>
        <taxon>Clostridia</taxon>
        <taxon>Lachnospirales</taxon>
        <taxon>Lachnospiraceae</taxon>
        <taxon>Faecalicatena</taxon>
    </lineage>
</organism>
<dbReference type="EMBL" id="JABACJ020000002">
    <property type="protein sequence ID" value="MBU3874745.1"/>
    <property type="molecule type" value="Genomic_DNA"/>
</dbReference>
<accession>A0ABS6CZJ3</accession>
<dbReference type="InterPro" id="IPR050833">
    <property type="entry name" value="Poly_Biosynth_Transport"/>
</dbReference>
<feature type="transmembrane region" description="Helical" evidence="6">
    <location>
        <begin position="26"/>
        <end position="44"/>
    </location>
</feature>
<evidence type="ECO:0000256" key="4">
    <source>
        <dbReference type="ARBA" id="ARBA00022989"/>
    </source>
</evidence>
<feature type="transmembrane region" description="Helical" evidence="6">
    <location>
        <begin position="94"/>
        <end position="113"/>
    </location>
</feature>
<proteinExistence type="predicted"/>
<feature type="transmembrane region" description="Helical" evidence="6">
    <location>
        <begin position="65"/>
        <end position="82"/>
    </location>
</feature>
<reference evidence="7 8" key="1">
    <citation type="submission" date="2021-06" db="EMBL/GenBank/DDBJ databases">
        <title>Faecalicatena sp. nov. isolated from porcine feces.</title>
        <authorList>
            <person name="Oh B.S."/>
            <person name="Lee J.H."/>
        </authorList>
    </citation>
    <scope>NUCLEOTIDE SEQUENCE [LARGE SCALE GENOMIC DNA]</scope>
    <source>
        <strain evidence="7 8">AGMB00832</strain>
    </source>
</reference>
<name>A0ABS6CZJ3_9FIRM</name>
<evidence type="ECO:0000256" key="2">
    <source>
        <dbReference type="ARBA" id="ARBA00022475"/>
    </source>
</evidence>
<sequence length="398" mass="45220">MLNSFQLVIILLVISRIDNIKDAGNFVIAYAIANLLIMIGRYGVRQYQVSDINEQFIFREYLSSRIFTTILMMTVAIIYVGIHYYNGSYDSEKSIVILLVCGLKAVDAFEDVFHGLLQQHDHLEIAGKILTIRLFTYIIECMLIYYFIHDLIITIVICLLTTIALSIILNGSVIRTVSYKKGHFNFTHFKNLTVDCFPIFISTFLQIYMANAPKYSIDIVLTSKEQAEFNYIFMPVFVISLLSTFIYQPLVHKLAIIWNQKDLKKFWLLILRQTVIIAILTLLCMIMGYLLGIPVLSLLYSVDLSAYKSELVILLLGGGLMAAVNFFTMVITVTRYQKNLVWGYLLISLLFLLGGKKAAISYGIMGISSFYTLASACLTFVVIIYICIIVKLSKIKSS</sequence>
<gene>
    <name evidence="7" type="ORF">HGO97_002820</name>
</gene>
<evidence type="ECO:0000256" key="6">
    <source>
        <dbReference type="SAM" id="Phobius"/>
    </source>
</evidence>
<feature type="transmembrane region" description="Helical" evidence="6">
    <location>
        <begin position="229"/>
        <end position="247"/>
    </location>
</feature>
<feature type="transmembrane region" description="Helical" evidence="6">
    <location>
        <begin position="340"/>
        <end position="364"/>
    </location>
</feature>
<keyword evidence="3 6" id="KW-0812">Transmembrane</keyword>
<comment type="subcellular location">
    <subcellularLocation>
        <location evidence="1">Cell membrane</location>
        <topology evidence="1">Multi-pass membrane protein</topology>
    </subcellularLocation>
</comment>